<evidence type="ECO:0000256" key="10">
    <source>
        <dbReference type="ARBA" id="ARBA00022573"/>
    </source>
</evidence>
<evidence type="ECO:0000256" key="19">
    <source>
        <dbReference type="PIRSR" id="PIRSR006135-2"/>
    </source>
</evidence>
<feature type="binding site" evidence="19">
    <location>
        <begin position="41"/>
        <end position="43"/>
    </location>
    <ligand>
        <name>GTP</name>
        <dbReference type="ChEBI" id="CHEBI:37565"/>
    </ligand>
</feature>
<protein>
    <recommendedName>
        <fullName evidence="16">Adenosylcobinamide kinase</fullName>
        <ecNumber evidence="8">2.7.1.156</ecNumber>
        <ecNumber evidence="9">2.7.7.62</ecNumber>
    </recommendedName>
    <alternativeName>
        <fullName evidence="17">Adenosylcobinamide-phosphate guanylyltransferase</fullName>
    </alternativeName>
</protein>
<keyword evidence="11 21" id="KW-0808">Transferase</keyword>
<comment type="function">
    <text evidence="4">Catalyzes ATP-dependent phosphorylation of adenosylcobinamide and addition of GMP to adenosylcobinamide phosphate.</text>
</comment>
<proteinExistence type="inferred from homology"/>
<dbReference type="PANTHER" id="PTHR34848:SF1">
    <property type="entry name" value="BIFUNCTIONAL ADENOSYLCOBALAMIN BIOSYNTHESIS PROTEIN COBU"/>
    <property type="match status" value="1"/>
</dbReference>
<evidence type="ECO:0000256" key="15">
    <source>
        <dbReference type="ARBA" id="ARBA00023134"/>
    </source>
</evidence>
<gene>
    <name evidence="21" type="primary">cobU</name>
    <name evidence="21" type="ORF">GIS00_03820</name>
</gene>
<evidence type="ECO:0000256" key="9">
    <source>
        <dbReference type="ARBA" id="ARBA00012523"/>
    </source>
</evidence>
<evidence type="ECO:0000313" key="21">
    <source>
        <dbReference type="EMBL" id="MTD13074.1"/>
    </source>
</evidence>
<evidence type="ECO:0000256" key="14">
    <source>
        <dbReference type="ARBA" id="ARBA00022840"/>
    </source>
</evidence>
<evidence type="ECO:0000256" key="18">
    <source>
        <dbReference type="PIRSR" id="PIRSR006135-1"/>
    </source>
</evidence>
<dbReference type="GO" id="GO:0008820">
    <property type="term" value="F:cobinamide phosphate guanylyltransferase activity"/>
    <property type="evidence" value="ECO:0007669"/>
    <property type="project" value="UniProtKB-EC"/>
</dbReference>
<dbReference type="EC" id="2.7.1.156" evidence="8"/>
<evidence type="ECO:0000256" key="6">
    <source>
        <dbReference type="ARBA" id="ARBA00005159"/>
    </source>
</evidence>
<keyword evidence="21" id="KW-0548">Nucleotidyltransferase</keyword>
<feature type="binding site" evidence="19">
    <location>
        <position position="91"/>
    </location>
    <ligand>
        <name>GTP</name>
        <dbReference type="ChEBI" id="CHEBI:37565"/>
    </ligand>
</feature>
<evidence type="ECO:0000256" key="17">
    <source>
        <dbReference type="ARBA" id="ARBA00030571"/>
    </source>
</evidence>
<feature type="binding site" evidence="19">
    <location>
        <position position="72"/>
    </location>
    <ligand>
        <name>GTP</name>
        <dbReference type="ChEBI" id="CHEBI:37565"/>
    </ligand>
</feature>
<dbReference type="PANTHER" id="PTHR34848">
    <property type="match status" value="1"/>
</dbReference>
<evidence type="ECO:0000256" key="13">
    <source>
        <dbReference type="ARBA" id="ARBA00022777"/>
    </source>
</evidence>
<evidence type="ECO:0000256" key="11">
    <source>
        <dbReference type="ARBA" id="ARBA00022679"/>
    </source>
</evidence>
<comment type="pathway">
    <text evidence="5">Cofactor biosynthesis; adenosylcobalamin biosynthesis; adenosylcobalamin from cob(II)yrinate a,c-diamide: step 6/7.</text>
</comment>
<dbReference type="PIRSF" id="PIRSF006135">
    <property type="entry name" value="CobU"/>
    <property type="match status" value="1"/>
</dbReference>
<keyword evidence="12 19" id="KW-0547">Nucleotide-binding</keyword>
<comment type="catalytic activity">
    <reaction evidence="2">
        <text>adenosylcob(III)inamide phosphate + GTP + H(+) = adenosylcob(III)inamide-GDP + diphosphate</text>
        <dbReference type="Rhea" id="RHEA:22712"/>
        <dbReference type="ChEBI" id="CHEBI:15378"/>
        <dbReference type="ChEBI" id="CHEBI:33019"/>
        <dbReference type="ChEBI" id="CHEBI:37565"/>
        <dbReference type="ChEBI" id="CHEBI:58502"/>
        <dbReference type="ChEBI" id="CHEBI:60487"/>
        <dbReference type="EC" id="2.7.7.62"/>
    </reaction>
</comment>
<comment type="similarity">
    <text evidence="7">Belongs to the CobU/CobP family.</text>
</comment>
<dbReference type="GO" id="GO:0043752">
    <property type="term" value="F:adenosylcobinamide kinase activity"/>
    <property type="evidence" value="ECO:0007669"/>
    <property type="project" value="UniProtKB-EC"/>
</dbReference>
<dbReference type="SUPFAM" id="SSF52540">
    <property type="entry name" value="P-loop containing nucleoside triphosphate hydrolases"/>
    <property type="match status" value="1"/>
</dbReference>
<dbReference type="GO" id="GO:0005525">
    <property type="term" value="F:GTP binding"/>
    <property type="evidence" value="ECO:0007669"/>
    <property type="project" value="UniProtKB-KW"/>
</dbReference>
<dbReference type="Pfam" id="PF02283">
    <property type="entry name" value="CobU"/>
    <property type="match status" value="1"/>
</dbReference>
<dbReference type="AlphaFoldDB" id="A0A7K1FJN5"/>
<dbReference type="GO" id="GO:0009236">
    <property type="term" value="P:cobalamin biosynthetic process"/>
    <property type="evidence" value="ECO:0007669"/>
    <property type="project" value="UniProtKB-UniPathway"/>
</dbReference>
<evidence type="ECO:0000256" key="1">
    <source>
        <dbReference type="ARBA" id="ARBA00000312"/>
    </source>
</evidence>
<dbReference type="NCBIfam" id="NF004469">
    <property type="entry name" value="PRK05800.1"/>
    <property type="match status" value="1"/>
</dbReference>
<dbReference type="InterPro" id="IPR027417">
    <property type="entry name" value="P-loop_NTPase"/>
</dbReference>
<reference evidence="21 22" key="1">
    <citation type="submission" date="2019-11" db="EMBL/GenBank/DDBJ databases">
        <authorList>
            <person name="Jiang L.-Q."/>
        </authorList>
    </citation>
    <scope>NUCLEOTIDE SEQUENCE [LARGE SCALE GENOMIC DNA]</scope>
    <source>
        <strain evidence="21 22">YIM 132087</strain>
    </source>
</reference>
<feature type="binding site" evidence="19">
    <location>
        <begin position="14"/>
        <end position="21"/>
    </location>
    <ligand>
        <name>GTP</name>
        <dbReference type="ChEBI" id="CHEBI:37565"/>
    </ligand>
</feature>
<dbReference type="RefSeq" id="WP_154767016.1">
    <property type="nucleotide sequence ID" value="NZ_WLYK01000001.1"/>
</dbReference>
<dbReference type="GO" id="GO:0005524">
    <property type="term" value="F:ATP binding"/>
    <property type="evidence" value="ECO:0007669"/>
    <property type="project" value="UniProtKB-KW"/>
</dbReference>
<dbReference type="EMBL" id="WLYK01000001">
    <property type="protein sequence ID" value="MTD13074.1"/>
    <property type="molecule type" value="Genomic_DNA"/>
</dbReference>
<feature type="active site" description="GMP-histidine intermediate" evidence="18">
    <location>
        <position position="60"/>
    </location>
</feature>
<dbReference type="EC" id="2.7.7.62" evidence="9"/>
<comment type="caution">
    <text evidence="21">The sequence shown here is derived from an EMBL/GenBank/DDBJ whole genome shotgun (WGS) entry which is preliminary data.</text>
</comment>
<dbReference type="InterPro" id="IPR003203">
    <property type="entry name" value="CobU/CobP"/>
</dbReference>
<keyword evidence="10" id="KW-0169">Cobalamin biosynthesis</keyword>
<evidence type="ECO:0000256" key="5">
    <source>
        <dbReference type="ARBA" id="ARBA00004692"/>
    </source>
</evidence>
<evidence type="ECO:0000313" key="22">
    <source>
        <dbReference type="Proteomes" id="UP000460221"/>
    </source>
</evidence>
<evidence type="ECO:0000256" key="12">
    <source>
        <dbReference type="ARBA" id="ARBA00022741"/>
    </source>
</evidence>
<evidence type="ECO:0000256" key="20">
    <source>
        <dbReference type="SAM" id="MobiDB-lite"/>
    </source>
</evidence>
<comment type="catalytic activity">
    <reaction evidence="1">
        <text>adenosylcob(III)inamide + ATP = adenosylcob(III)inamide phosphate + ADP + H(+)</text>
        <dbReference type="Rhea" id="RHEA:15769"/>
        <dbReference type="ChEBI" id="CHEBI:2480"/>
        <dbReference type="ChEBI" id="CHEBI:15378"/>
        <dbReference type="ChEBI" id="CHEBI:30616"/>
        <dbReference type="ChEBI" id="CHEBI:58502"/>
        <dbReference type="ChEBI" id="CHEBI:456216"/>
        <dbReference type="EC" id="2.7.1.156"/>
    </reaction>
</comment>
<organism evidence="21 22">
    <name type="scientific">Nakamurella alba</name>
    <dbReference type="NCBI Taxonomy" id="2665158"/>
    <lineage>
        <taxon>Bacteria</taxon>
        <taxon>Bacillati</taxon>
        <taxon>Actinomycetota</taxon>
        <taxon>Actinomycetes</taxon>
        <taxon>Nakamurellales</taxon>
        <taxon>Nakamurellaceae</taxon>
        <taxon>Nakamurella</taxon>
    </lineage>
</organism>
<dbReference type="Proteomes" id="UP000460221">
    <property type="component" value="Unassembled WGS sequence"/>
</dbReference>
<dbReference type="UniPathway" id="UPA00148">
    <property type="reaction ID" value="UER00236"/>
</dbReference>
<sequence>MHQRVPVQRTLVTGGVRSGKSRHAETLLKTSAADRPVTYLAPGPVPDGTDTEWADRIRRHQQRRPAGWVTVECGAEASTALRAVTGPVLLDCLGTWITAVLDGIGAWDRPQPEWEPEVHRRIDDLVRAWSAVRGPAVAVTNEVGWGVVPEHRSGRQFRDLLGTVNQRVAAASDEVHLVVAGRVLVL</sequence>
<dbReference type="CDD" id="cd00544">
    <property type="entry name" value="CobU"/>
    <property type="match status" value="1"/>
</dbReference>
<keyword evidence="15 19" id="KW-0342">GTP-binding</keyword>
<evidence type="ECO:0000256" key="16">
    <source>
        <dbReference type="ARBA" id="ARBA00029570"/>
    </source>
</evidence>
<evidence type="ECO:0000256" key="2">
    <source>
        <dbReference type="ARBA" id="ARBA00000711"/>
    </source>
</evidence>
<accession>A0A7K1FJN5</accession>
<evidence type="ECO:0000256" key="3">
    <source>
        <dbReference type="ARBA" id="ARBA00001522"/>
    </source>
</evidence>
<keyword evidence="13 21" id="KW-0418">Kinase</keyword>
<evidence type="ECO:0000256" key="8">
    <source>
        <dbReference type="ARBA" id="ARBA00012016"/>
    </source>
</evidence>
<comment type="pathway">
    <text evidence="6">Cofactor biosynthesis; adenosylcobalamin biosynthesis; adenosylcobalamin from cob(II)yrinate a,c-diamide: step 5/7.</text>
</comment>
<evidence type="ECO:0000256" key="4">
    <source>
        <dbReference type="ARBA" id="ARBA00003889"/>
    </source>
</evidence>
<name>A0A7K1FJN5_9ACTN</name>
<evidence type="ECO:0000256" key="7">
    <source>
        <dbReference type="ARBA" id="ARBA00007490"/>
    </source>
</evidence>
<feature type="region of interest" description="Disordered" evidence="20">
    <location>
        <begin position="1"/>
        <end position="23"/>
    </location>
</feature>
<keyword evidence="14" id="KW-0067">ATP-binding</keyword>
<dbReference type="Gene3D" id="3.40.50.300">
    <property type="entry name" value="P-loop containing nucleotide triphosphate hydrolases"/>
    <property type="match status" value="1"/>
</dbReference>
<keyword evidence="22" id="KW-1185">Reference proteome</keyword>
<comment type="catalytic activity">
    <reaction evidence="3">
        <text>adenosylcob(III)inamide + GTP = adenosylcob(III)inamide phosphate + GDP + H(+)</text>
        <dbReference type="Rhea" id="RHEA:15765"/>
        <dbReference type="ChEBI" id="CHEBI:2480"/>
        <dbReference type="ChEBI" id="CHEBI:15378"/>
        <dbReference type="ChEBI" id="CHEBI:37565"/>
        <dbReference type="ChEBI" id="CHEBI:58189"/>
        <dbReference type="ChEBI" id="CHEBI:58502"/>
        <dbReference type="EC" id="2.7.1.156"/>
    </reaction>
</comment>